<dbReference type="SUPFAM" id="SSF56801">
    <property type="entry name" value="Acetyl-CoA synthetase-like"/>
    <property type="match status" value="1"/>
</dbReference>
<dbReference type="InterPro" id="IPR025110">
    <property type="entry name" value="AMP-bd_C"/>
</dbReference>
<dbReference type="Gene3D" id="2.30.38.10">
    <property type="entry name" value="Luciferase, Domain 3"/>
    <property type="match status" value="1"/>
</dbReference>
<dbReference type="PANTHER" id="PTHR45527:SF1">
    <property type="entry name" value="FATTY ACID SYNTHASE"/>
    <property type="match status" value="1"/>
</dbReference>
<dbReference type="RefSeq" id="WP_377764878.1">
    <property type="nucleotide sequence ID" value="NZ_JBHULB010000004.1"/>
</dbReference>
<dbReference type="Pfam" id="PF13193">
    <property type="entry name" value="AMP-binding_C"/>
    <property type="match status" value="1"/>
</dbReference>
<dbReference type="InterPro" id="IPR045851">
    <property type="entry name" value="AMP-bd_C_sf"/>
</dbReference>
<dbReference type="InterPro" id="IPR000873">
    <property type="entry name" value="AMP-dep_synth/lig_dom"/>
</dbReference>
<dbReference type="NCBIfam" id="TIGR01733">
    <property type="entry name" value="AA-adenyl-dom"/>
    <property type="match status" value="1"/>
</dbReference>
<evidence type="ECO:0000256" key="2">
    <source>
        <dbReference type="ARBA" id="ARBA00022553"/>
    </source>
</evidence>
<dbReference type="Gene3D" id="3.30.300.30">
    <property type="match status" value="1"/>
</dbReference>
<reference evidence="5" key="1">
    <citation type="journal article" date="2019" name="Int. J. Syst. Evol. Microbiol.">
        <title>The Global Catalogue of Microorganisms (GCM) 10K type strain sequencing project: providing services to taxonomists for standard genome sequencing and annotation.</title>
        <authorList>
            <consortium name="The Broad Institute Genomics Platform"/>
            <consortium name="The Broad Institute Genome Sequencing Center for Infectious Disease"/>
            <person name="Wu L."/>
            <person name="Ma J."/>
        </authorList>
    </citation>
    <scope>NUCLEOTIDE SEQUENCE [LARGE SCALE GENOMIC DNA]</scope>
    <source>
        <strain evidence="5">KCTC 52368</strain>
    </source>
</reference>
<keyword evidence="2" id="KW-0597">Phosphoprotein</keyword>
<keyword evidence="1" id="KW-0596">Phosphopantetheine</keyword>
<dbReference type="PANTHER" id="PTHR45527">
    <property type="entry name" value="NONRIBOSOMAL PEPTIDE SYNTHETASE"/>
    <property type="match status" value="1"/>
</dbReference>
<accession>A0ABW5MQQ9</accession>
<dbReference type="SUPFAM" id="SSF47336">
    <property type="entry name" value="ACP-like"/>
    <property type="match status" value="1"/>
</dbReference>
<dbReference type="InterPro" id="IPR006162">
    <property type="entry name" value="Ppantetheine_attach_site"/>
</dbReference>
<dbReference type="InterPro" id="IPR036736">
    <property type="entry name" value="ACP-like_sf"/>
</dbReference>
<dbReference type="InterPro" id="IPR010071">
    <property type="entry name" value="AA_adenyl_dom"/>
</dbReference>
<dbReference type="InterPro" id="IPR020845">
    <property type="entry name" value="AMP-binding_CS"/>
</dbReference>
<sequence length="623" mass="69834">LQEFNDTKVDFPKDKTIVDLFEEQVKKTPNNIAVVFNKQELTYSELNEKANTVAHYLKEYVGIHPGDLIAIHQTRSAKMIISILGILKAGGGYVPIDTDYPEARINYMLEDSKPKAVIGEKTDGIFIDIDRILKAEISKAKTDTAVNDELPIYVIYTSGSTGNPKGTVIEHRNFVNYISWAKRYYFDDDKTGNFGLFTSISFDLTTTCIFLSLLRGKTLEVFKQEDTLLDISTRIFKSETIDSVKLTPSHISLLAELGLKSSQMSLAIVGGEELRNDQVRTLKDINKDIKIVNEYGPTEATVGCIVKEIQSSEEPIAIGKPIANAQIFILDNNLNLVPIGVSGELCIAGAGLAKEYLNKSKLTSNKFIRNPFIDNSNSRIYKTGDLARYLPDGNIEFLGRIDSQVKIRGFRIEPGEIEAATNTIATITDCIVTAKEDVGGHKRLIAYVVSDEELNVREIRENLSRILPDYMVPSSFVRLETIPLNTNGKVDRNALPDSERNIQIANEYVAPRNEIEQKLVDIWIKVLNVKKIGIHDNFFDLGGHSLLATRVISKIRTEFNYELRLKELFDSNTIATLSKKIDISKLNQESVTIKKAEKRSIGQIAFENDAADHQESTIEEFKL</sequence>
<dbReference type="InterPro" id="IPR009081">
    <property type="entry name" value="PP-bd_ACP"/>
</dbReference>
<evidence type="ECO:0000313" key="4">
    <source>
        <dbReference type="EMBL" id="MFD2585479.1"/>
    </source>
</evidence>
<organism evidence="4 5">
    <name type="scientific">Croceitalea marina</name>
    <dbReference type="NCBI Taxonomy" id="1775166"/>
    <lineage>
        <taxon>Bacteria</taxon>
        <taxon>Pseudomonadati</taxon>
        <taxon>Bacteroidota</taxon>
        <taxon>Flavobacteriia</taxon>
        <taxon>Flavobacteriales</taxon>
        <taxon>Flavobacteriaceae</taxon>
        <taxon>Croceitalea</taxon>
    </lineage>
</organism>
<dbReference type="Pfam" id="PF00501">
    <property type="entry name" value="AMP-binding"/>
    <property type="match status" value="1"/>
</dbReference>
<dbReference type="Proteomes" id="UP001597526">
    <property type="component" value="Unassembled WGS sequence"/>
</dbReference>
<dbReference type="Pfam" id="PF00550">
    <property type="entry name" value="PP-binding"/>
    <property type="match status" value="1"/>
</dbReference>
<dbReference type="PROSITE" id="PS00455">
    <property type="entry name" value="AMP_BINDING"/>
    <property type="match status" value="1"/>
</dbReference>
<protein>
    <submittedName>
        <fullName evidence="4">Amino acid adenylation domain-containing protein</fullName>
    </submittedName>
</protein>
<feature type="domain" description="Carrier" evidence="3">
    <location>
        <begin position="510"/>
        <end position="585"/>
    </location>
</feature>
<comment type="caution">
    <text evidence="4">The sequence shown here is derived from an EMBL/GenBank/DDBJ whole genome shotgun (WGS) entry which is preliminary data.</text>
</comment>
<name>A0ABW5MQQ9_9FLAO</name>
<evidence type="ECO:0000259" key="3">
    <source>
        <dbReference type="PROSITE" id="PS50075"/>
    </source>
</evidence>
<gene>
    <name evidence="4" type="ORF">ACFSQJ_00980</name>
</gene>
<keyword evidence="5" id="KW-1185">Reference proteome</keyword>
<dbReference type="PROSITE" id="PS50075">
    <property type="entry name" value="CARRIER"/>
    <property type="match status" value="1"/>
</dbReference>
<dbReference type="Gene3D" id="3.40.50.980">
    <property type="match status" value="2"/>
</dbReference>
<dbReference type="Gene3D" id="1.10.1200.10">
    <property type="entry name" value="ACP-like"/>
    <property type="match status" value="1"/>
</dbReference>
<evidence type="ECO:0000256" key="1">
    <source>
        <dbReference type="ARBA" id="ARBA00022450"/>
    </source>
</evidence>
<dbReference type="CDD" id="cd05930">
    <property type="entry name" value="A_NRPS"/>
    <property type="match status" value="1"/>
</dbReference>
<evidence type="ECO:0000313" key="5">
    <source>
        <dbReference type="Proteomes" id="UP001597526"/>
    </source>
</evidence>
<dbReference type="PROSITE" id="PS00012">
    <property type="entry name" value="PHOSPHOPANTETHEINE"/>
    <property type="match status" value="1"/>
</dbReference>
<dbReference type="EMBL" id="JBHULB010000004">
    <property type="protein sequence ID" value="MFD2585479.1"/>
    <property type="molecule type" value="Genomic_DNA"/>
</dbReference>
<proteinExistence type="predicted"/>
<feature type="non-terminal residue" evidence="4">
    <location>
        <position position="1"/>
    </location>
</feature>